<evidence type="ECO:0000313" key="2">
    <source>
        <dbReference type="EMBL" id="KAK9140234.1"/>
    </source>
</evidence>
<proteinExistence type="predicted"/>
<accession>A0AAP0JUQ8</accession>
<feature type="compositionally biased region" description="Basic and acidic residues" evidence="1">
    <location>
        <begin position="126"/>
        <end position="146"/>
    </location>
</feature>
<comment type="caution">
    <text evidence="2">The sequence shown here is derived from an EMBL/GenBank/DDBJ whole genome shotgun (WGS) entry which is preliminary data.</text>
</comment>
<dbReference type="EMBL" id="JBBNAG010000004">
    <property type="protein sequence ID" value="KAK9140234.1"/>
    <property type="molecule type" value="Genomic_DNA"/>
</dbReference>
<organism evidence="2 3">
    <name type="scientific">Stephania cephalantha</name>
    <dbReference type="NCBI Taxonomy" id="152367"/>
    <lineage>
        <taxon>Eukaryota</taxon>
        <taxon>Viridiplantae</taxon>
        <taxon>Streptophyta</taxon>
        <taxon>Embryophyta</taxon>
        <taxon>Tracheophyta</taxon>
        <taxon>Spermatophyta</taxon>
        <taxon>Magnoliopsida</taxon>
        <taxon>Ranunculales</taxon>
        <taxon>Menispermaceae</taxon>
        <taxon>Menispermoideae</taxon>
        <taxon>Cissampelideae</taxon>
        <taxon>Stephania</taxon>
    </lineage>
</organism>
<keyword evidence="3" id="KW-1185">Reference proteome</keyword>
<dbReference type="AlphaFoldDB" id="A0AAP0JUQ8"/>
<evidence type="ECO:0000313" key="3">
    <source>
        <dbReference type="Proteomes" id="UP001419268"/>
    </source>
</evidence>
<feature type="compositionally biased region" description="Low complexity" evidence="1">
    <location>
        <begin position="73"/>
        <end position="84"/>
    </location>
</feature>
<feature type="compositionally biased region" description="Basic and acidic residues" evidence="1">
    <location>
        <begin position="63"/>
        <end position="72"/>
    </location>
</feature>
<name>A0AAP0JUQ8_9MAGN</name>
<dbReference type="Proteomes" id="UP001419268">
    <property type="component" value="Unassembled WGS sequence"/>
</dbReference>
<feature type="region of interest" description="Disordered" evidence="1">
    <location>
        <begin position="62"/>
        <end position="161"/>
    </location>
</feature>
<protein>
    <submittedName>
        <fullName evidence="2">Uncharacterized protein</fullName>
    </submittedName>
</protein>
<sequence length="176" mass="18928">MTARLLQCSSRAKAVRGGGAATVRRRSSGAKGLATELQRARTNGATPAKAADAWQQAVATSQDLHRWRRSEEGGPAARAMAGRRCTSGETATQQAMADRRREAAWGGAGVDRSRRGNNTGDSGGGGREERGAGGESGDGRERREEPGVTGVRSGSERRNDGRRREVREWIFFWLAF</sequence>
<reference evidence="2 3" key="1">
    <citation type="submission" date="2024-01" db="EMBL/GenBank/DDBJ databases">
        <title>Genome assemblies of Stephania.</title>
        <authorList>
            <person name="Yang L."/>
        </authorList>
    </citation>
    <scope>NUCLEOTIDE SEQUENCE [LARGE SCALE GENOMIC DNA]</scope>
    <source>
        <strain evidence="2">JXDWG</strain>
        <tissue evidence="2">Leaf</tissue>
    </source>
</reference>
<gene>
    <name evidence="2" type="ORF">Scep_009915</name>
</gene>
<evidence type="ECO:0000256" key="1">
    <source>
        <dbReference type="SAM" id="MobiDB-lite"/>
    </source>
</evidence>